<evidence type="ECO:0008006" key="3">
    <source>
        <dbReference type="Google" id="ProtNLM"/>
    </source>
</evidence>
<dbReference type="OrthoDB" id="5675790at2"/>
<dbReference type="GO" id="GO:0006270">
    <property type="term" value="P:DNA replication initiation"/>
    <property type="evidence" value="ECO:0007669"/>
    <property type="project" value="InterPro"/>
</dbReference>
<evidence type="ECO:0000313" key="2">
    <source>
        <dbReference type="Proteomes" id="UP000194841"/>
    </source>
</evidence>
<gene>
    <name evidence="1" type="ORF">B1199_02945</name>
</gene>
<dbReference type="AlphaFoldDB" id="A0A244CUD6"/>
<dbReference type="EMBL" id="MWPV01000001">
    <property type="protein sequence ID" value="OUL59240.1"/>
    <property type="molecule type" value="Genomic_DNA"/>
</dbReference>
<keyword evidence="2" id="KW-1185">Reference proteome</keyword>
<sequence length="224" mass="24605">MGHLQSIQAVAAGFSAGAMPSQSVNGRQVPSSLPDEVAAVLDEFFAELKSTFPAWHQSVAGVGEANWKRTWAKGLVENGVTSVAQLRFGIRKAMRSNRPFLPSIGEFCSWCKPALADFGLPELQVAFREACNHHRFADDHVWSHPAVFKAMRETGSWSFKTMASDDVLTLFARNYEVVCGRVMAGEDFSGVIPKALPEQVTVKTSQRQGVANCQALKAKLFKRF</sequence>
<evidence type="ECO:0000313" key="1">
    <source>
        <dbReference type="EMBL" id="OUL59240.1"/>
    </source>
</evidence>
<dbReference type="Pfam" id="PF06992">
    <property type="entry name" value="Phage_lambda_P"/>
    <property type="match status" value="1"/>
</dbReference>
<comment type="caution">
    <text evidence="1">The sequence shown here is derived from an EMBL/GenBank/DDBJ whole genome shotgun (WGS) entry which is preliminary data.</text>
</comment>
<accession>A0A244CUD6</accession>
<name>A0A244CUD6_PSEDV</name>
<proteinExistence type="predicted"/>
<dbReference type="RefSeq" id="WP_086742633.1">
    <property type="nucleotide sequence ID" value="NZ_MWPV01000001.1"/>
</dbReference>
<dbReference type="Proteomes" id="UP000194841">
    <property type="component" value="Unassembled WGS sequence"/>
</dbReference>
<reference evidence="1 2" key="1">
    <citation type="submission" date="2017-02" db="EMBL/GenBank/DDBJ databases">
        <title>Pseudoalteromonas ulvae TC14 Genome.</title>
        <authorList>
            <person name="Molmeret M."/>
        </authorList>
    </citation>
    <scope>NUCLEOTIDE SEQUENCE [LARGE SCALE GENOMIC DNA]</scope>
    <source>
        <strain evidence="1">TC14</strain>
    </source>
</reference>
<protein>
    <recommendedName>
        <fullName evidence="3">Replication protein P</fullName>
    </recommendedName>
</protein>
<dbReference type="InterPro" id="IPR009731">
    <property type="entry name" value="P-like"/>
</dbReference>
<organism evidence="1 2">
    <name type="scientific">Pseudoalteromonas ulvae</name>
    <dbReference type="NCBI Taxonomy" id="107327"/>
    <lineage>
        <taxon>Bacteria</taxon>
        <taxon>Pseudomonadati</taxon>
        <taxon>Pseudomonadota</taxon>
        <taxon>Gammaproteobacteria</taxon>
        <taxon>Alteromonadales</taxon>
        <taxon>Pseudoalteromonadaceae</taxon>
        <taxon>Pseudoalteromonas</taxon>
    </lineage>
</organism>